<dbReference type="EMBL" id="BK015825">
    <property type="protein sequence ID" value="DAE26971.1"/>
    <property type="molecule type" value="Genomic_DNA"/>
</dbReference>
<dbReference type="Gene3D" id="1.25.40.10">
    <property type="entry name" value="Tetratricopeptide repeat domain"/>
    <property type="match status" value="2"/>
</dbReference>
<dbReference type="PROSITE" id="PS50005">
    <property type="entry name" value="TPR"/>
    <property type="match status" value="1"/>
</dbReference>
<dbReference type="SUPFAM" id="SSF48452">
    <property type="entry name" value="TPR-like"/>
    <property type="match status" value="1"/>
</dbReference>
<keyword evidence="1" id="KW-0802">TPR repeat</keyword>
<proteinExistence type="predicted"/>
<feature type="repeat" description="TPR" evidence="1">
    <location>
        <begin position="251"/>
        <end position="284"/>
    </location>
</feature>
<accession>A0A8S5R748</accession>
<reference evidence="2" key="1">
    <citation type="journal article" date="2021" name="Proc. Natl. Acad. Sci. U.S.A.">
        <title>A Catalog of Tens of Thousands of Viruses from Human Metagenomes Reveals Hidden Associations with Chronic Diseases.</title>
        <authorList>
            <person name="Tisza M.J."/>
            <person name="Buck C.B."/>
        </authorList>
    </citation>
    <scope>NUCLEOTIDE SEQUENCE</scope>
    <source>
        <strain evidence="2">CtVE78</strain>
    </source>
</reference>
<protein>
    <submittedName>
        <fullName evidence="2">Putative lipoprotein</fullName>
    </submittedName>
</protein>
<name>A0A8S5R748_9VIRU</name>
<organism evidence="2">
    <name type="scientific">virus sp. ctVE78</name>
    <dbReference type="NCBI Taxonomy" id="2826804"/>
    <lineage>
        <taxon>Viruses</taxon>
    </lineage>
</organism>
<dbReference type="Pfam" id="PF13432">
    <property type="entry name" value="TPR_16"/>
    <property type="match status" value="1"/>
</dbReference>
<dbReference type="InterPro" id="IPR019734">
    <property type="entry name" value="TPR_rpt"/>
</dbReference>
<evidence type="ECO:0000256" key="1">
    <source>
        <dbReference type="PROSITE-ProRule" id="PRU00339"/>
    </source>
</evidence>
<keyword evidence="2" id="KW-0449">Lipoprotein</keyword>
<evidence type="ECO:0000313" key="2">
    <source>
        <dbReference type="EMBL" id="DAE26971.1"/>
    </source>
</evidence>
<dbReference type="InterPro" id="IPR011990">
    <property type="entry name" value="TPR-like_helical_dom_sf"/>
</dbReference>
<dbReference type="SMART" id="SM00028">
    <property type="entry name" value="TPR"/>
    <property type="match status" value="3"/>
</dbReference>
<sequence>MKKLLCAMALGLMTTAGAFAQVSNVKAAEKIAGSGDKADFAEARRLIQEALANDETKNDPYTWYVAGLVERENFNVEQKKSILDQGADKVPMYVALANVIPAWLQVYTIESQPVDGKVKLKYAKKVKEALPADYQQLLNAGSFYFDQKKYAEAADAFGKYLEVKRSPLFADDKAVSEIDSNSMNVAYYAIASAYTANEYAKAIELNKKFGDIATNKKELLQMVAASYLANQDTAGVFPILIEGDKIAPEVPYFVANIVSIYQKQGKQDEAVKYLESKLAANPNDAMALLMTGNLYEQTDLKKALSWYYKAAKANPTDFNANLYLGQALYNSAAKLYELSNLTQAQAATADNLLKAAIPALEAAYKANPDGGAKGILSSLYYQQKMEDKHTAIEDGTLDVGSPTLGDLTTLIESIDFTPVAVTETPAQPVKKAPAKATKGKARK</sequence>